<organism evidence="1 2">
    <name type="scientific">Pseudomonas migulae</name>
    <dbReference type="NCBI Taxonomy" id="78543"/>
    <lineage>
        <taxon>Bacteria</taxon>
        <taxon>Pseudomonadati</taxon>
        <taxon>Pseudomonadota</taxon>
        <taxon>Gammaproteobacteria</taxon>
        <taxon>Pseudomonadales</taxon>
        <taxon>Pseudomonadaceae</taxon>
        <taxon>Pseudomonas</taxon>
    </lineage>
</organism>
<keyword evidence="2" id="KW-1185">Reference proteome</keyword>
<proteinExistence type="predicted"/>
<protein>
    <submittedName>
        <fullName evidence="1">Uncharacterized protein</fullName>
    </submittedName>
</protein>
<accession>A0ABY8MZX1</accession>
<evidence type="ECO:0000313" key="2">
    <source>
        <dbReference type="Proteomes" id="UP001243713"/>
    </source>
</evidence>
<reference evidence="1 2" key="1">
    <citation type="submission" date="2022-03" db="EMBL/GenBank/DDBJ databases">
        <title>Plant growth promoting endophytes with ACC deaminase activity.</title>
        <authorList>
            <person name="Charles T."/>
            <person name="Van Dyk A."/>
            <person name="Cheng J."/>
            <person name="Heil J."/>
        </authorList>
    </citation>
    <scope>NUCLEOTIDE SEQUENCE [LARGE SCALE GENOMIC DNA]</scope>
    <source>
        <strain evidence="1 2">8R6</strain>
    </source>
</reference>
<sequence length="110" mass="12551">MAVKDNAAVRYEAPMVSVNVFDNVYVVSTPSSFNRTTKKGDELRMEFDIDRTVIQFETRIVERDGDGLIATINCNDERLGNLKSINFRYDNFNDEEGLRFSLATLTTRTS</sequence>
<dbReference type="RefSeq" id="WP_280163728.1">
    <property type="nucleotide sequence ID" value="NZ_CP093428.1"/>
</dbReference>
<name>A0ABY8MZX1_9PSED</name>
<dbReference type="Proteomes" id="UP001243713">
    <property type="component" value="Chromosome"/>
</dbReference>
<evidence type="ECO:0000313" key="1">
    <source>
        <dbReference type="EMBL" id="WGK92965.1"/>
    </source>
</evidence>
<gene>
    <name evidence="1" type="ORF">MOQ58_12515</name>
</gene>
<dbReference type="EMBL" id="CP093428">
    <property type="protein sequence ID" value="WGK92965.1"/>
    <property type="molecule type" value="Genomic_DNA"/>
</dbReference>